<evidence type="ECO:0000313" key="2">
    <source>
        <dbReference type="EMBL" id="CAD6245226.1"/>
    </source>
</evidence>
<protein>
    <submittedName>
        <fullName evidence="2">Uncharacterized protein</fullName>
    </submittedName>
</protein>
<proteinExistence type="predicted"/>
<gene>
    <name evidence="2" type="ORF">NCGR_LOCUS29638</name>
</gene>
<evidence type="ECO:0000256" key="1">
    <source>
        <dbReference type="SAM" id="MobiDB-lite"/>
    </source>
</evidence>
<name>A0A811PPU2_9POAL</name>
<comment type="caution">
    <text evidence="2">The sequence shown here is derived from an EMBL/GenBank/DDBJ whole genome shotgun (WGS) entry which is preliminary data.</text>
</comment>
<reference evidence="2" key="1">
    <citation type="submission" date="2020-10" db="EMBL/GenBank/DDBJ databases">
        <authorList>
            <person name="Han B."/>
            <person name="Lu T."/>
            <person name="Zhao Q."/>
            <person name="Huang X."/>
            <person name="Zhao Y."/>
        </authorList>
    </citation>
    <scope>NUCLEOTIDE SEQUENCE</scope>
</reference>
<dbReference type="EMBL" id="CAJGYO010000007">
    <property type="protein sequence ID" value="CAD6245226.1"/>
    <property type="molecule type" value="Genomic_DNA"/>
</dbReference>
<keyword evidence="3" id="KW-1185">Reference proteome</keyword>
<evidence type="ECO:0000313" key="3">
    <source>
        <dbReference type="Proteomes" id="UP000604825"/>
    </source>
</evidence>
<accession>A0A811PPU2</accession>
<feature type="region of interest" description="Disordered" evidence="1">
    <location>
        <begin position="151"/>
        <end position="171"/>
    </location>
</feature>
<sequence length="171" mass="18158">MAGEGAAQFGPLDQCSWKSGALVLERGPVMTLGVEGPVMKRKAEVAALPTEDQPYEGLLTKRKVEEPAAGCLKGEKPADDVVAAAAAGGEDEAVKTAAGKAPTAAGMNLRAGLVVDDELLEHLEWVKSLNLPPLENLIPGLVFSNRRSDFYNESSDEEEEGEEVVRELNTN</sequence>
<dbReference type="AlphaFoldDB" id="A0A811PPU2"/>
<organism evidence="2 3">
    <name type="scientific">Miscanthus lutarioriparius</name>
    <dbReference type="NCBI Taxonomy" id="422564"/>
    <lineage>
        <taxon>Eukaryota</taxon>
        <taxon>Viridiplantae</taxon>
        <taxon>Streptophyta</taxon>
        <taxon>Embryophyta</taxon>
        <taxon>Tracheophyta</taxon>
        <taxon>Spermatophyta</taxon>
        <taxon>Magnoliopsida</taxon>
        <taxon>Liliopsida</taxon>
        <taxon>Poales</taxon>
        <taxon>Poaceae</taxon>
        <taxon>PACMAD clade</taxon>
        <taxon>Panicoideae</taxon>
        <taxon>Andropogonodae</taxon>
        <taxon>Andropogoneae</taxon>
        <taxon>Saccharinae</taxon>
        <taxon>Miscanthus</taxon>
    </lineage>
</organism>
<dbReference type="Proteomes" id="UP000604825">
    <property type="component" value="Unassembled WGS sequence"/>
</dbReference>